<accession>A0A674DNT9</accession>
<keyword evidence="9" id="KW-1185">Reference proteome</keyword>
<dbReference type="GO" id="GO:0003723">
    <property type="term" value="F:RNA binding"/>
    <property type="evidence" value="ECO:0007669"/>
    <property type="project" value="UniProtKB-UniRule"/>
</dbReference>
<keyword evidence="6" id="KW-1133">Transmembrane helix</keyword>
<dbReference type="PROSITE" id="PS50102">
    <property type="entry name" value="RRM"/>
    <property type="match status" value="1"/>
</dbReference>
<dbReference type="Pfam" id="PF00076">
    <property type="entry name" value="RRM_1"/>
    <property type="match status" value="1"/>
</dbReference>
<evidence type="ECO:0000313" key="9">
    <source>
        <dbReference type="Proteomes" id="UP000472277"/>
    </source>
</evidence>
<keyword evidence="6" id="KW-0472">Membrane</keyword>
<feature type="domain" description="RRM" evidence="7">
    <location>
        <begin position="24"/>
        <end position="103"/>
    </location>
</feature>
<evidence type="ECO:0000256" key="6">
    <source>
        <dbReference type="SAM" id="Phobius"/>
    </source>
</evidence>
<reference evidence="8" key="2">
    <citation type="submission" date="2025-09" db="UniProtKB">
        <authorList>
            <consortium name="Ensembl"/>
        </authorList>
    </citation>
    <scope>IDENTIFICATION</scope>
</reference>
<evidence type="ECO:0000256" key="3">
    <source>
        <dbReference type="ARBA" id="ARBA00022884"/>
    </source>
</evidence>
<sequence length="103" mass="12075">MSFRHDSCMYYILNTVYFIFFQVRTLFVSGLPVDIKPRELYLLFRPFKGYEGSLIKLTSKQPVGFVTFDNRTGAEAAKNALNMRWYPTPSETNQPGWKSRQFC</sequence>
<keyword evidence="3 5" id="KW-0694">RNA-binding</keyword>
<dbReference type="GO" id="GO:0010494">
    <property type="term" value="C:cytoplasmic stress granule"/>
    <property type="evidence" value="ECO:0007669"/>
    <property type="project" value="UniProtKB-SubCell"/>
</dbReference>
<proteinExistence type="predicted"/>
<dbReference type="InterPro" id="IPR012677">
    <property type="entry name" value="Nucleotide-bd_a/b_plait_sf"/>
</dbReference>
<dbReference type="GO" id="GO:0005634">
    <property type="term" value="C:nucleus"/>
    <property type="evidence" value="ECO:0007669"/>
    <property type="project" value="UniProtKB-SubCell"/>
</dbReference>
<dbReference type="GeneTree" id="ENSGT00940000158086"/>
<dbReference type="PANTHER" id="PTHR10501">
    <property type="entry name" value="U1 SMALL NUCLEAR RIBONUCLEOPROTEIN A/U2 SMALL NUCLEAR RIBONUCLEOPROTEIN B"/>
    <property type="match status" value="1"/>
</dbReference>
<dbReference type="Proteomes" id="UP000472277">
    <property type="component" value="Chromosome 29"/>
</dbReference>
<evidence type="ECO:0000259" key="7">
    <source>
        <dbReference type="PROSITE" id="PS50102"/>
    </source>
</evidence>
<evidence type="ECO:0000256" key="1">
    <source>
        <dbReference type="ARBA" id="ARBA00004123"/>
    </source>
</evidence>
<evidence type="ECO:0000313" key="8">
    <source>
        <dbReference type="Ensembl" id="ENSSTUP00000097530.1"/>
    </source>
</evidence>
<dbReference type="InterPro" id="IPR035979">
    <property type="entry name" value="RBD_domain_sf"/>
</dbReference>
<dbReference type="SMART" id="SM00360">
    <property type="entry name" value="RRM"/>
    <property type="match status" value="1"/>
</dbReference>
<reference evidence="8" key="1">
    <citation type="submission" date="2025-08" db="UniProtKB">
        <authorList>
            <consortium name="Ensembl"/>
        </authorList>
    </citation>
    <scope>IDENTIFICATION</scope>
</reference>
<keyword evidence="6" id="KW-0812">Transmembrane</keyword>
<evidence type="ECO:0000256" key="2">
    <source>
        <dbReference type="ARBA" id="ARBA00004210"/>
    </source>
</evidence>
<evidence type="ECO:0000256" key="4">
    <source>
        <dbReference type="ARBA" id="ARBA00023242"/>
    </source>
</evidence>
<keyword evidence="4" id="KW-0539">Nucleus</keyword>
<evidence type="ECO:0000256" key="5">
    <source>
        <dbReference type="PROSITE-ProRule" id="PRU00176"/>
    </source>
</evidence>
<dbReference type="Ensembl" id="ENSSTUT00000104726.1">
    <property type="protein sequence ID" value="ENSSTUP00000097530.1"/>
    <property type="gene ID" value="ENSSTUG00000043809.1"/>
</dbReference>
<comment type="subcellular location">
    <subcellularLocation>
        <location evidence="2">Cytoplasm</location>
        <location evidence="2">Stress granule</location>
    </subcellularLocation>
    <subcellularLocation>
        <location evidence="1">Nucleus</location>
    </subcellularLocation>
</comment>
<gene>
    <name evidence="8" type="primary">RBPMS2</name>
</gene>
<feature type="transmembrane region" description="Helical" evidence="6">
    <location>
        <begin position="12"/>
        <end position="33"/>
    </location>
</feature>
<dbReference type="SUPFAM" id="SSF54928">
    <property type="entry name" value="RNA-binding domain, RBD"/>
    <property type="match status" value="1"/>
</dbReference>
<name>A0A674DNT9_SALTR</name>
<dbReference type="FunFam" id="3.30.70.330:FF:000037">
    <property type="entry name" value="RNA-binding protein with multiple splicing 2"/>
    <property type="match status" value="1"/>
</dbReference>
<dbReference type="Gene3D" id="3.30.70.330">
    <property type="match status" value="1"/>
</dbReference>
<protein>
    <submittedName>
        <fullName evidence="8">RNA binding protein, mRNA processing factor 2</fullName>
    </submittedName>
</protein>
<organism evidence="8 9">
    <name type="scientific">Salmo trutta</name>
    <name type="common">Brown trout</name>
    <dbReference type="NCBI Taxonomy" id="8032"/>
    <lineage>
        <taxon>Eukaryota</taxon>
        <taxon>Metazoa</taxon>
        <taxon>Chordata</taxon>
        <taxon>Craniata</taxon>
        <taxon>Vertebrata</taxon>
        <taxon>Euteleostomi</taxon>
        <taxon>Actinopterygii</taxon>
        <taxon>Neopterygii</taxon>
        <taxon>Teleostei</taxon>
        <taxon>Protacanthopterygii</taxon>
        <taxon>Salmoniformes</taxon>
        <taxon>Salmonidae</taxon>
        <taxon>Salmoninae</taxon>
        <taxon>Salmo</taxon>
    </lineage>
</organism>
<dbReference type="AlphaFoldDB" id="A0A674DNT9"/>
<dbReference type="InterPro" id="IPR000504">
    <property type="entry name" value="RRM_dom"/>
</dbReference>